<name>A0A914CJZ4_9BILA</name>
<keyword evidence="1" id="KW-1185">Reference proteome</keyword>
<protein>
    <submittedName>
        <fullName evidence="2">Uncharacterized protein</fullName>
    </submittedName>
</protein>
<evidence type="ECO:0000313" key="2">
    <source>
        <dbReference type="WBParaSite" id="ACRNAN_scaffold11431.g8559.t1"/>
    </source>
</evidence>
<dbReference type="AlphaFoldDB" id="A0A914CJZ4"/>
<evidence type="ECO:0000313" key="1">
    <source>
        <dbReference type="Proteomes" id="UP000887540"/>
    </source>
</evidence>
<accession>A0A914CJZ4</accession>
<proteinExistence type="predicted"/>
<dbReference type="WBParaSite" id="ACRNAN_scaffold11431.g8559.t1">
    <property type="protein sequence ID" value="ACRNAN_scaffold11431.g8559.t1"/>
    <property type="gene ID" value="ACRNAN_scaffold11431.g8559"/>
</dbReference>
<dbReference type="Proteomes" id="UP000887540">
    <property type="component" value="Unplaced"/>
</dbReference>
<organism evidence="1 2">
    <name type="scientific">Acrobeloides nanus</name>
    <dbReference type="NCBI Taxonomy" id="290746"/>
    <lineage>
        <taxon>Eukaryota</taxon>
        <taxon>Metazoa</taxon>
        <taxon>Ecdysozoa</taxon>
        <taxon>Nematoda</taxon>
        <taxon>Chromadorea</taxon>
        <taxon>Rhabditida</taxon>
        <taxon>Tylenchina</taxon>
        <taxon>Cephalobomorpha</taxon>
        <taxon>Cephaloboidea</taxon>
        <taxon>Cephalobidae</taxon>
        <taxon>Acrobeloides</taxon>
    </lineage>
</organism>
<reference evidence="2" key="1">
    <citation type="submission" date="2022-11" db="UniProtKB">
        <authorList>
            <consortium name="WormBaseParasite"/>
        </authorList>
    </citation>
    <scope>IDENTIFICATION</scope>
</reference>
<sequence length="68" mass="8179">MTLSNNQDDLYYPVYDMEKEPKSMLQKRAQLFVRFGKRSKSFEPLALEKTPRPYFKDDENEKKINFPS</sequence>